<feature type="region of interest" description="Disordered" evidence="1">
    <location>
        <begin position="830"/>
        <end position="854"/>
    </location>
</feature>
<feature type="region of interest" description="Disordered" evidence="1">
    <location>
        <begin position="298"/>
        <end position="333"/>
    </location>
</feature>
<evidence type="ECO:0000313" key="4">
    <source>
        <dbReference type="Proteomes" id="UP001302072"/>
    </source>
</evidence>
<evidence type="ECO:0000313" key="3">
    <source>
        <dbReference type="EMBL" id="WNH54532.1"/>
    </source>
</evidence>
<proteinExistence type="predicted"/>
<keyword evidence="4" id="KW-1185">Reference proteome</keyword>
<protein>
    <recommendedName>
        <fullName evidence="2">X-Tfes XVIPCD domain-containing protein</fullName>
    </recommendedName>
</protein>
<organism evidence="3 4">
    <name type="scientific">Stenotrophomonas oahuensis</name>
    <dbReference type="NCBI Taxonomy" id="3003271"/>
    <lineage>
        <taxon>Bacteria</taxon>
        <taxon>Pseudomonadati</taxon>
        <taxon>Pseudomonadota</taxon>
        <taxon>Gammaproteobacteria</taxon>
        <taxon>Lysobacterales</taxon>
        <taxon>Lysobacteraceae</taxon>
        <taxon>Stenotrophomonas</taxon>
    </lineage>
</organism>
<dbReference type="RefSeq" id="WP_311193623.1">
    <property type="nucleotide sequence ID" value="NZ_CP115541.1"/>
</dbReference>
<gene>
    <name evidence="3" type="ORF">PDM29_09735</name>
</gene>
<feature type="domain" description="X-Tfes XVIPCD" evidence="2">
    <location>
        <begin position="845"/>
        <end position="944"/>
    </location>
</feature>
<evidence type="ECO:0000256" key="1">
    <source>
        <dbReference type="SAM" id="MobiDB-lite"/>
    </source>
</evidence>
<evidence type="ECO:0000259" key="2">
    <source>
        <dbReference type="Pfam" id="PF20410"/>
    </source>
</evidence>
<dbReference type="Proteomes" id="UP001302072">
    <property type="component" value="Chromosome"/>
</dbReference>
<sequence length="965" mass="104351">MPSFTFDDFARTTLTPATNVDDSPITPQQMDRVIQYLKSPGSGPDSATSYAEFVEAKMKQFPPELAAGREYVGFSGKDSHKAYNFDNAEAYVTQTKDRAGIIGNTPWGEYINDIQKNPSQHPDFLRAMEKFKSHLIAEGLVPMGTPSGALQDMMWNAGSPRYFENAIATGKPLVAFVENAPANRGFSNFELPTALEHPNTRINGYPVSAFGPDPLAFVSQSAAEYQALERTLAQHASANGTKAVTVAEIRLEIMPIEGYDAPARTLYARPLDDYKSLSLAEMTTARLDWVAARGVPLDGPRLTAEAPEPPQRAPGQPGAPRGPPSAATAAEVAVEAAPHRVPGGMGPGMKVAGIAGLALMAHDFGTTGHKWVQLHSQGNDAAADSTAAHFVGRNVGGAVGGFIAGAGVGLTTGSWTGPGAIISGIGGGAFGAYLGDNWAKQKDIDRVYIQEDSLGRTWRRDPADPDGRWYRGAHQQQVQSTDLGTGVEVRPVQDALGNDVTFRSSYVATGTLERQLNHKAATASYELGLDNLPPARDPYHINASAETYPPRAPFEIGRDYVRDARSGEWMLEIQTRVDGRAPSNHREPVDPERLPILDEQSRTIIAQNAANTPAALAARYMVAHEQQRWDDFATRDSSAIPSAIQNARDNPDTLKASNGQTYTRQSDGQWLHDGVLFDSTANLNLRDELELTWQSQEAGVQGLSQMADQIWENRQLEPEGIRGQLEDLYAKHGIERTPEQLDATTAAVQQKLAQSGNAEGITLELMPDPHTHAPSADSAVAVFRDDGGNRVVLHSATTVEDVARHQAQLAASPAPTQSSAPMLDAVTVTAPHPGAQAPTPPLLPNHPNHPDHPAYDKIHTWVEKTGNWNEEQSHNVAASLYRKQAENPAFQRVDRVTGALGPNGEHNVIATYAPHGDKPPFFNAVVDGREAMLQPAQQNLEQAEVVKQEQARQQGREQAQPAMHM</sequence>
<feature type="compositionally biased region" description="Low complexity" evidence="1">
    <location>
        <begin position="313"/>
        <end position="333"/>
    </location>
</feature>
<dbReference type="EMBL" id="CP115541">
    <property type="protein sequence ID" value="WNH54532.1"/>
    <property type="molecule type" value="Genomic_DNA"/>
</dbReference>
<accession>A0ABY9YV51</accession>
<reference evidence="3 4" key="1">
    <citation type="submission" date="2022-12" db="EMBL/GenBank/DDBJ databases">
        <title>Two new species, Stenotrophomonas aracearum and Stenotrophomonas oahuensis, isolated from Anthurium (Araceae family) in Hawaii.</title>
        <authorList>
            <person name="Chunag S.C."/>
            <person name="Dobhal S."/>
            <person name="Alvarez A."/>
            <person name="Arif M."/>
        </authorList>
    </citation>
    <scope>NUCLEOTIDE SEQUENCE [LARGE SCALE GENOMIC DNA]</scope>
    <source>
        <strain evidence="3 4">A5586</strain>
    </source>
</reference>
<dbReference type="Pfam" id="PF20410">
    <property type="entry name" value="X-Tfes_XVIPCD"/>
    <property type="match status" value="1"/>
</dbReference>
<dbReference type="InterPro" id="IPR046519">
    <property type="entry name" value="X-Tfes_XVIPCD"/>
</dbReference>
<name>A0ABY9YV51_9GAMM</name>